<feature type="domain" description="Glycosyltransferase 2-like" evidence="1">
    <location>
        <begin position="24"/>
        <end position="145"/>
    </location>
</feature>
<keyword evidence="3" id="KW-1185">Reference proteome</keyword>
<keyword evidence="2" id="KW-0328">Glycosyltransferase</keyword>
<evidence type="ECO:0000259" key="1">
    <source>
        <dbReference type="Pfam" id="PF00535"/>
    </source>
</evidence>
<name>A0ABV6B014_9DEIO</name>
<accession>A0ABV6B014</accession>
<dbReference type="InterPro" id="IPR001173">
    <property type="entry name" value="Glyco_trans_2-like"/>
</dbReference>
<dbReference type="GO" id="GO:0016757">
    <property type="term" value="F:glycosyltransferase activity"/>
    <property type="evidence" value="ECO:0007669"/>
    <property type="project" value="UniProtKB-KW"/>
</dbReference>
<dbReference type="EC" id="2.4.-.-" evidence="2"/>
<dbReference type="Proteomes" id="UP001589733">
    <property type="component" value="Unassembled WGS sequence"/>
</dbReference>
<dbReference type="PANTHER" id="PTHR43646">
    <property type="entry name" value="GLYCOSYLTRANSFERASE"/>
    <property type="match status" value="1"/>
</dbReference>
<sequence length="337" mass="36276">MAVNAVFFPRLRPRPLPAGGPRVSILIPARNEAHNLPRTLPGVVAQGAHEVLILDDHSTDGTGELACRLGARVIRGEDLPEGWFGKPWACDQLARAATGDILIFTDADVTWGPGALGAVVHQLEASGADLLSALPKQNNQTLGERLLTPLVDLVVLSYLPYPVLNLPFPAASAANGQLMAFRRGTFEQAGGYRLVKNEVLEDTLLASRLKAQGGRLAMALGGDCIGVRMYSSYPEAVRGFGKNSLPLHLNSRALMTVALAGHLVVYTLPWLLPSPALRLLRLAGLLERPLTNLITGRRAPADLAEGLLGPLTPLLALPVYLRAMQRRVTWKGRAYKQ</sequence>
<dbReference type="InterPro" id="IPR029044">
    <property type="entry name" value="Nucleotide-diphossugar_trans"/>
</dbReference>
<dbReference type="EMBL" id="JBHLYR010000023">
    <property type="protein sequence ID" value="MFB9991763.1"/>
    <property type="molecule type" value="Genomic_DNA"/>
</dbReference>
<comment type="caution">
    <text evidence="2">The sequence shown here is derived from an EMBL/GenBank/DDBJ whole genome shotgun (WGS) entry which is preliminary data.</text>
</comment>
<reference evidence="2 3" key="1">
    <citation type="submission" date="2024-09" db="EMBL/GenBank/DDBJ databases">
        <authorList>
            <person name="Sun Q."/>
            <person name="Mori K."/>
        </authorList>
    </citation>
    <scope>NUCLEOTIDE SEQUENCE [LARGE SCALE GENOMIC DNA]</scope>
    <source>
        <strain evidence="2 3">JCM 13503</strain>
    </source>
</reference>
<dbReference type="RefSeq" id="WP_380007405.1">
    <property type="nucleotide sequence ID" value="NZ_JBHLYR010000023.1"/>
</dbReference>
<dbReference type="Gene3D" id="3.90.550.10">
    <property type="entry name" value="Spore Coat Polysaccharide Biosynthesis Protein SpsA, Chain A"/>
    <property type="match status" value="1"/>
</dbReference>
<evidence type="ECO:0000313" key="3">
    <source>
        <dbReference type="Proteomes" id="UP001589733"/>
    </source>
</evidence>
<proteinExistence type="predicted"/>
<organism evidence="2 3">
    <name type="scientific">Deinococcus oregonensis</name>
    <dbReference type="NCBI Taxonomy" id="1805970"/>
    <lineage>
        <taxon>Bacteria</taxon>
        <taxon>Thermotogati</taxon>
        <taxon>Deinococcota</taxon>
        <taxon>Deinococci</taxon>
        <taxon>Deinococcales</taxon>
        <taxon>Deinococcaceae</taxon>
        <taxon>Deinococcus</taxon>
    </lineage>
</organism>
<dbReference type="SUPFAM" id="SSF53448">
    <property type="entry name" value="Nucleotide-diphospho-sugar transferases"/>
    <property type="match status" value="1"/>
</dbReference>
<evidence type="ECO:0000313" key="2">
    <source>
        <dbReference type="EMBL" id="MFB9991763.1"/>
    </source>
</evidence>
<protein>
    <submittedName>
        <fullName evidence="2">Glycosyltransferase</fullName>
        <ecNumber evidence="2">2.4.-.-</ecNumber>
    </submittedName>
</protein>
<dbReference type="Pfam" id="PF00535">
    <property type="entry name" value="Glycos_transf_2"/>
    <property type="match status" value="1"/>
</dbReference>
<gene>
    <name evidence="2" type="ORF">ACFFLM_07255</name>
</gene>
<keyword evidence="2" id="KW-0808">Transferase</keyword>
<dbReference type="PANTHER" id="PTHR43646:SF3">
    <property type="entry name" value="SLR1566 PROTEIN"/>
    <property type="match status" value="1"/>
</dbReference>